<evidence type="ECO:0000259" key="19">
    <source>
        <dbReference type="PROSITE" id="PS50902"/>
    </source>
</evidence>
<keyword evidence="22" id="KW-1185">Reference proteome</keyword>
<dbReference type="OrthoDB" id="1470350at2759"/>
<dbReference type="CDD" id="cd11068">
    <property type="entry name" value="CYP120A1"/>
    <property type="match status" value="1"/>
</dbReference>
<dbReference type="Pfam" id="PF00258">
    <property type="entry name" value="Flavodoxin_1"/>
    <property type="match status" value="1"/>
</dbReference>
<comment type="cofactor">
    <cofactor evidence="2 18">
        <name>heme</name>
        <dbReference type="ChEBI" id="CHEBI:30413"/>
    </cofactor>
</comment>
<keyword evidence="11" id="KW-0521">NADP</keyword>
<keyword evidence="6 18" id="KW-0349">Heme</keyword>
<dbReference type="STRING" id="655863.F0X884"/>
<dbReference type="InterPro" id="IPR008254">
    <property type="entry name" value="Flavodoxin/NO_synth"/>
</dbReference>
<dbReference type="SUPFAM" id="SSF48264">
    <property type="entry name" value="Cytochrome P450"/>
    <property type="match status" value="1"/>
</dbReference>
<dbReference type="InterPro" id="IPR017972">
    <property type="entry name" value="Cyt_P450_CS"/>
</dbReference>
<keyword evidence="7" id="KW-0285">Flavoprotein</keyword>
<evidence type="ECO:0000256" key="5">
    <source>
        <dbReference type="ARBA" id="ARBA00022448"/>
    </source>
</evidence>
<evidence type="ECO:0000256" key="8">
    <source>
        <dbReference type="ARBA" id="ARBA00022643"/>
    </source>
</evidence>
<feature type="binding site" description="axial binding residue" evidence="18">
    <location>
        <position position="488"/>
    </location>
    <ligand>
        <name>heme</name>
        <dbReference type="ChEBI" id="CHEBI:30413"/>
    </ligand>
    <ligandPart>
        <name>Fe</name>
        <dbReference type="ChEBI" id="CHEBI:18248"/>
    </ligandPart>
</feature>
<dbReference type="Pfam" id="PF00175">
    <property type="entry name" value="NAD_binding_1"/>
    <property type="match status" value="1"/>
</dbReference>
<proteinExistence type="inferred from homology"/>
<dbReference type="CDD" id="cd06206">
    <property type="entry name" value="bifunctional_CYPOR"/>
    <property type="match status" value="1"/>
</dbReference>
<feature type="domain" description="Flavodoxin-like" evidence="19">
    <location>
        <begin position="588"/>
        <end position="734"/>
    </location>
</feature>
<evidence type="ECO:0000256" key="11">
    <source>
        <dbReference type="ARBA" id="ARBA00022857"/>
    </source>
</evidence>
<keyword evidence="8" id="KW-0288">FMN</keyword>
<evidence type="ECO:0000256" key="9">
    <source>
        <dbReference type="ARBA" id="ARBA00022723"/>
    </source>
</evidence>
<evidence type="ECO:0000256" key="10">
    <source>
        <dbReference type="ARBA" id="ARBA00022827"/>
    </source>
</evidence>
<evidence type="ECO:0000256" key="6">
    <source>
        <dbReference type="ARBA" id="ARBA00022617"/>
    </source>
</evidence>
<dbReference type="InParanoid" id="F0X884"/>
<dbReference type="GO" id="GO:0005829">
    <property type="term" value="C:cytosol"/>
    <property type="evidence" value="ECO:0007669"/>
    <property type="project" value="TreeGrafter"/>
</dbReference>
<evidence type="ECO:0000256" key="3">
    <source>
        <dbReference type="ARBA" id="ARBA00001974"/>
    </source>
</evidence>
<dbReference type="InterPro" id="IPR002401">
    <property type="entry name" value="Cyt_P450_E_grp-I"/>
</dbReference>
<evidence type="ECO:0000256" key="1">
    <source>
        <dbReference type="ARBA" id="ARBA00001917"/>
    </source>
</evidence>
<evidence type="ECO:0000256" key="2">
    <source>
        <dbReference type="ARBA" id="ARBA00001971"/>
    </source>
</evidence>
<comment type="similarity">
    <text evidence="4">In the N-terminal section; belongs to the cytochrome P450 family.</text>
</comment>
<evidence type="ECO:0000256" key="18">
    <source>
        <dbReference type="PIRSR" id="PIRSR602401-1"/>
    </source>
</evidence>
<keyword evidence="10" id="KW-0274">FAD</keyword>
<keyword evidence="14 18" id="KW-0408">Iron</keyword>
<gene>
    <name evidence="21" type="ORF">CMQ_3907</name>
</gene>
<dbReference type="EMBL" id="GL629735">
    <property type="protein sequence ID" value="EFX05838.1"/>
    <property type="molecule type" value="Genomic_DNA"/>
</dbReference>
<dbReference type="PROSITE" id="PS50902">
    <property type="entry name" value="FLAVODOXIN_LIKE"/>
    <property type="match status" value="1"/>
</dbReference>
<evidence type="ECO:0000256" key="14">
    <source>
        <dbReference type="ARBA" id="ARBA00023004"/>
    </source>
</evidence>
<keyword evidence="12" id="KW-0249">Electron transport</keyword>
<dbReference type="InterPro" id="IPR039261">
    <property type="entry name" value="FNR_nucleotide-bd"/>
</dbReference>
<dbReference type="HOGENOM" id="CLU_001570_7_0_1"/>
<evidence type="ECO:0000313" key="22">
    <source>
        <dbReference type="Proteomes" id="UP000007796"/>
    </source>
</evidence>
<evidence type="ECO:0000256" key="7">
    <source>
        <dbReference type="ARBA" id="ARBA00022630"/>
    </source>
</evidence>
<dbReference type="Gene3D" id="1.10.630.10">
    <property type="entry name" value="Cytochrome P450"/>
    <property type="match status" value="1"/>
</dbReference>
<dbReference type="PANTHER" id="PTHR19384:SF127">
    <property type="entry name" value="BIFUNCTIONAL CYTOCHROME P450_NADPH--P450 REDUCTASE"/>
    <property type="match status" value="1"/>
</dbReference>
<dbReference type="PROSITE" id="PS51384">
    <property type="entry name" value="FAD_FR"/>
    <property type="match status" value="1"/>
</dbReference>
<dbReference type="InterPro" id="IPR001128">
    <property type="entry name" value="Cyt_P450"/>
</dbReference>
<comment type="cofactor">
    <cofactor evidence="3">
        <name>FAD</name>
        <dbReference type="ChEBI" id="CHEBI:57692"/>
    </cofactor>
</comment>
<keyword evidence="5" id="KW-0813">Transport</keyword>
<dbReference type="InterPro" id="IPR017938">
    <property type="entry name" value="Riboflavin_synthase-like_b-brl"/>
</dbReference>
<keyword evidence="9 18" id="KW-0479">Metal-binding</keyword>
<dbReference type="Gene3D" id="3.40.50.360">
    <property type="match status" value="1"/>
</dbReference>
<dbReference type="PANTHER" id="PTHR19384">
    <property type="entry name" value="NITRIC OXIDE SYNTHASE-RELATED"/>
    <property type="match status" value="1"/>
</dbReference>
<evidence type="ECO:0000256" key="16">
    <source>
        <dbReference type="ARBA" id="ARBA00047827"/>
    </source>
</evidence>
<comment type="cofactor">
    <cofactor evidence="1">
        <name>FMN</name>
        <dbReference type="ChEBI" id="CHEBI:58210"/>
    </cofactor>
</comment>
<dbReference type="GO" id="GO:0003958">
    <property type="term" value="F:NADPH-hemoprotein reductase activity"/>
    <property type="evidence" value="ECO:0007669"/>
    <property type="project" value="UniProtKB-EC"/>
</dbReference>
<dbReference type="PRINTS" id="PR00463">
    <property type="entry name" value="EP450I"/>
</dbReference>
<comment type="catalytic activity">
    <reaction evidence="17">
        <text>2 oxidized [cytochrome P450] + NADPH = 2 reduced [cytochrome P450] + NADP(+) + H(+)</text>
        <dbReference type="Rhea" id="RHEA:24040"/>
        <dbReference type="Rhea" id="RHEA-COMP:14627"/>
        <dbReference type="Rhea" id="RHEA-COMP:14628"/>
        <dbReference type="ChEBI" id="CHEBI:15378"/>
        <dbReference type="ChEBI" id="CHEBI:55376"/>
        <dbReference type="ChEBI" id="CHEBI:57783"/>
        <dbReference type="ChEBI" id="CHEBI:58349"/>
        <dbReference type="ChEBI" id="CHEBI:60344"/>
        <dbReference type="EC" id="1.6.2.4"/>
    </reaction>
</comment>
<evidence type="ECO:0000256" key="12">
    <source>
        <dbReference type="ARBA" id="ARBA00022982"/>
    </source>
</evidence>
<dbReference type="Gene3D" id="1.20.990.10">
    <property type="entry name" value="NADPH-cytochrome p450 Reductase, Chain A, domain 3"/>
    <property type="match status" value="1"/>
</dbReference>
<dbReference type="AlphaFoldDB" id="F0X884"/>
<dbReference type="RefSeq" id="XP_014175320.1">
    <property type="nucleotide sequence ID" value="XM_014319845.1"/>
</dbReference>
<evidence type="ECO:0000259" key="20">
    <source>
        <dbReference type="PROSITE" id="PS51384"/>
    </source>
</evidence>
<dbReference type="InterPro" id="IPR003097">
    <property type="entry name" value="CysJ-like_FAD-binding"/>
</dbReference>
<dbReference type="PROSITE" id="PS00086">
    <property type="entry name" value="CYTOCHROME_P450"/>
    <property type="match status" value="1"/>
</dbReference>
<dbReference type="Gene3D" id="2.40.30.10">
    <property type="entry name" value="Translation factors"/>
    <property type="match status" value="1"/>
</dbReference>
<keyword evidence="15 21" id="KW-0503">Monooxygenase</keyword>
<evidence type="ECO:0000313" key="21">
    <source>
        <dbReference type="EMBL" id="EFX05838.1"/>
    </source>
</evidence>
<dbReference type="eggNOG" id="KOG0157">
    <property type="taxonomic scope" value="Eukaryota"/>
</dbReference>
<dbReference type="InterPro" id="IPR029039">
    <property type="entry name" value="Flavoprotein-like_sf"/>
</dbReference>
<dbReference type="GO" id="GO:0050660">
    <property type="term" value="F:flavin adenine dinucleotide binding"/>
    <property type="evidence" value="ECO:0007669"/>
    <property type="project" value="TreeGrafter"/>
</dbReference>
<evidence type="ECO:0000256" key="4">
    <source>
        <dbReference type="ARBA" id="ARBA00010018"/>
    </source>
</evidence>
<dbReference type="eggNOG" id="KOG1158">
    <property type="taxonomic scope" value="Eukaryota"/>
</dbReference>
<evidence type="ECO:0000256" key="15">
    <source>
        <dbReference type="ARBA" id="ARBA00023033"/>
    </source>
</evidence>
<organism evidence="22">
    <name type="scientific">Grosmannia clavigera (strain kw1407 / UAMH 11150)</name>
    <name type="common">Blue stain fungus</name>
    <name type="synonym">Graphiocladiella clavigera</name>
    <dbReference type="NCBI Taxonomy" id="655863"/>
    <lineage>
        <taxon>Eukaryota</taxon>
        <taxon>Fungi</taxon>
        <taxon>Dikarya</taxon>
        <taxon>Ascomycota</taxon>
        <taxon>Pezizomycotina</taxon>
        <taxon>Sordariomycetes</taxon>
        <taxon>Sordariomycetidae</taxon>
        <taxon>Ophiostomatales</taxon>
        <taxon>Ophiostomataceae</taxon>
        <taxon>Leptographium</taxon>
    </lineage>
</organism>
<dbReference type="Pfam" id="PF00667">
    <property type="entry name" value="FAD_binding_1"/>
    <property type="match status" value="1"/>
</dbReference>
<dbReference type="SUPFAM" id="SSF52218">
    <property type="entry name" value="Flavoproteins"/>
    <property type="match status" value="1"/>
</dbReference>
<reference evidence="21 22" key="1">
    <citation type="journal article" date="2011" name="Proc. Natl. Acad. Sci. U.S.A.">
        <title>Genome and transcriptome analyses of the mountain pine beetle-fungal symbiont Grosmannia clavigera, a lodgepole pine pathogen.</title>
        <authorList>
            <person name="DiGuistini S."/>
            <person name="Wang Y."/>
            <person name="Liao N.Y."/>
            <person name="Taylor G."/>
            <person name="Tanguay P."/>
            <person name="Feau N."/>
            <person name="Henrissat B."/>
            <person name="Chan S.K."/>
            <person name="Hesse-Orce U."/>
            <person name="Alamouti S.M."/>
            <person name="Tsui C.K.M."/>
            <person name="Docking R.T."/>
            <person name="Levasseur A."/>
            <person name="Haridas S."/>
            <person name="Robertson G."/>
            <person name="Birol I."/>
            <person name="Holt R.A."/>
            <person name="Marra M.A."/>
            <person name="Hamelin R.C."/>
            <person name="Hirst M."/>
            <person name="Jones S.J.M."/>
            <person name="Bohlmann J."/>
            <person name="Breuil C."/>
        </authorList>
    </citation>
    <scope>NUCLEOTIDE SEQUENCE [LARGE SCALE GENOMIC DNA]</scope>
    <source>
        <strain evidence="22">kw1407 / UAMH 11150</strain>
    </source>
</reference>
<dbReference type="FunFam" id="2.40.30.10:FF:000198">
    <property type="entry name" value="Bifunctional cytochrome P450/NADPH--P450 reductase"/>
    <property type="match status" value="1"/>
</dbReference>
<dbReference type="SUPFAM" id="SSF63380">
    <property type="entry name" value="Riboflavin synthase domain-like"/>
    <property type="match status" value="1"/>
</dbReference>
<dbReference type="InterPro" id="IPR001433">
    <property type="entry name" value="OxRdtase_FAD/NAD-bd"/>
</dbReference>
<dbReference type="GO" id="GO:0010181">
    <property type="term" value="F:FMN binding"/>
    <property type="evidence" value="ECO:0007669"/>
    <property type="project" value="InterPro"/>
</dbReference>
<dbReference type="Gene3D" id="3.40.50.80">
    <property type="entry name" value="Nucleotide-binding domain of ferredoxin-NADP reductase (FNR) module"/>
    <property type="match status" value="1"/>
</dbReference>
<dbReference type="SUPFAM" id="SSF52343">
    <property type="entry name" value="Ferredoxin reductase-like, C-terminal NADP-linked domain"/>
    <property type="match status" value="1"/>
</dbReference>
<name>F0X884_GROCL</name>
<dbReference type="GO" id="GO:0020037">
    <property type="term" value="F:heme binding"/>
    <property type="evidence" value="ECO:0007669"/>
    <property type="project" value="InterPro"/>
</dbReference>
<dbReference type="PRINTS" id="PR00385">
    <property type="entry name" value="P450"/>
</dbReference>
<feature type="domain" description="FAD-binding FR-type" evidence="20">
    <location>
        <begin position="775"/>
        <end position="1003"/>
    </location>
</feature>
<evidence type="ECO:0000256" key="13">
    <source>
        <dbReference type="ARBA" id="ARBA00023002"/>
    </source>
</evidence>
<dbReference type="FunFam" id="1.10.630.10:FF:000040">
    <property type="entry name" value="Bifunctional cytochrome P450/NADPH--P450 reductase"/>
    <property type="match status" value="1"/>
</dbReference>
<keyword evidence="13" id="KW-0560">Oxidoreductase</keyword>
<dbReference type="InterPro" id="IPR017927">
    <property type="entry name" value="FAD-bd_FR_type"/>
</dbReference>
<dbReference type="GO" id="GO:0016712">
    <property type="term" value="F:oxidoreductase activity, acting on paired donors, with incorporation or reduction of molecular oxygen, reduced flavin or flavoprotein as one donor, and incorporation of one atom of oxygen"/>
    <property type="evidence" value="ECO:0007669"/>
    <property type="project" value="UniProtKB-EC"/>
</dbReference>
<comment type="catalytic activity">
    <reaction evidence="16">
        <text>an organic molecule + reduced [NADPH--hemoprotein reductase] + O2 = an alcohol + oxidized [NADPH--hemoprotein reductase] + H2O + H(+)</text>
        <dbReference type="Rhea" id="RHEA:17149"/>
        <dbReference type="Rhea" id="RHEA-COMP:11964"/>
        <dbReference type="Rhea" id="RHEA-COMP:11965"/>
        <dbReference type="ChEBI" id="CHEBI:15377"/>
        <dbReference type="ChEBI" id="CHEBI:15378"/>
        <dbReference type="ChEBI" id="CHEBI:15379"/>
        <dbReference type="ChEBI" id="CHEBI:30879"/>
        <dbReference type="ChEBI" id="CHEBI:57618"/>
        <dbReference type="ChEBI" id="CHEBI:58210"/>
        <dbReference type="ChEBI" id="CHEBI:142491"/>
        <dbReference type="EC" id="1.14.14.1"/>
    </reaction>
</comment>
<accession>F0X884</accession>
<evidence type="ECO:0000256" key="17">
    <source>
        <dbReference type="ARBA" id="ARBA00049342"/>
    </source>
</evidence>
<dbReference type="InterPro" id="IPR036396">
    <property type="entry name" value="Cyt_P450_sf"/>
</dbReference>
<dbReference type="Proteomes" id="UP000007796">
    <property type="component" value="Unassembled WGS sequence"/>
</dbReference>
<dbReference type="GeneID" id="25977059"/>
<sequence>MQPGCSLDAPIPGLYAQTTTTTEAHRLTALGETAPLCCLPACGHAIRPGYLSFHLALEVYTLGSSLSDTSENHALLNMTVDTVPIPGPVGLPVLGNLLDIDAEVPTQSFAHLAEQYGEIYQMTFPGNNVFNVVSSHALVNECCDQKRFGKSLSKALRQVRNGVHDGLFTAENGEPNWEKAHRVLTPAFGPMPIRHMFDEMHDIASQLALKWARHGPEEAIMVPEDFTRLALDTLALCAMGFRFNSFYRTDMHPFVEAMGSYLTESGNRSRRPPLPAFVYRAVDQKYWADIAVMQDTADGVLQARKEQNPPSDRKDLMAAMLEGKDPKTGEKLDDKSIINNLITFLIAGHETTSGMLSFAFYYLLRNPETLEKAQKEVDEVIGTGPVLPEHMPKLRYIAAILRETLRISATIPAIMVAPHKDELIGGKYFVKAGQNVLLLFMKSHLDPAVYGEDAKEFKPERMTDENFDRLNREFPNCWKPFGNGVRACIGRPFAWQESLITMAILLQNFTFRLDDPDYELTIKETMTFKPKDFFIRAQLRDGLTPTIMEHRLAGGRSQTEMATAAAATAAETTSNGVKSSGTAKGLPLNIYYGSNSGTCEAMADRLAADAQAHGFRAEVVKPLDAAKEALPTDRPVVFVTASYEGEPPDNAVSFVSWLKEETEGEAAGDALKGVAYAVFGCGNHDWSRTFHLIPKLVDEKLEVKGGARIAPIGLTDVAEGNMFEDFEAWEDNVLFPALQERYGVAAANGDETAEAAEAAVLDVEITMPRASALRQDVREAQVVATRVLVDGDEKEAAESRRKNHIEIELPSGMTYRAGDYLAVLPFNSQTTIRRAMRRFQLPWDANIAVHSGENGAVPSTQISPYRPTGRHRQPQGITVLANAATKAETKAELQRLASDDYAADISAKRVSILDLLERFLDVDLPFGTFLSLLPPMRVRQYSISSSPLWNASRVSLTYSVLAQPALSGKGVYEGVASNYLSRTTTNDTIHVAVRPSHSAFHLPEDVEKVGVIMVAAGAGLAPFRGFIQERAELKSAGRQLAPAMLFFGCRSPAEDLYRDELDDWEARGVVDVRRAYSRAPEDTNNAVAAKCRHVQHRLYHDRADVLELWKSGSQMYVCGSRHVGAGVKESVMRIHSETKAAEGAAETEAETEAWFDSMRSVRYAVDVFD</sequence>
<dbReference type="GO" id="GO:0005506">
    <property type="term" value="F:iron ion binding"/>
    <property type="evidence" value="ECO:0007669"/>
    <property type="project" value="InterPro"/>
</dbReference>
<protein>
    <submittedName>
        <fullName evidence="21">Cytochrome p450 monooxygenase</fullName>
    </submittedName>
</protein>
<dbReference type="Pfam" id="PF00067">
    <property type="entry name" value="p450"/>
    <property type="match status" value="1"/>
</dbReference>
<dbReference type="InterPro" id="IPR023173">
    <property type="entry name" value="NADPH_Cyt_P450_Rdtase_alpha"/>
</dbReference>